<dbReference type="Pfam" id="PF19879">
    <property type="entry name" value="DUF6352"/>
    <property type="match status" value="1"/>
</dbReference>
<accession>A0A498BY64</accession>
<dbReference type="OrthoDB" id="7062302at2"/>
<dbReference type="InterPro" id="IPR045932">
    <property type="entry name" value="DUF6352"/>
</dbReference>
<sequence>MTTAPQDLWPSCGYRTLTATPAGLQPTADLYRHLLQRPELRPPEEAGEAERRLYRRLLDDPLLPLNDEVLKTLGDPEAETNYQVYRRFRDLLEQAETLEQAYLRIARGQSGGPVPPVLMDWLTQLILRGLLGPNPDAFRARAAELFFREQKVALEGGVVLADHEYLEGRRGTPGGTDIIQSLLREAQGLASDGRPTLDVLNSETAPRYLTASEAHDLALDISFDSPGLIALAGLLQDWLHHFTGLTGRLAPVKAIEDERWRWHIGLDVNSTDLLNRLYQGAELKRDEQRQILALFTLELTGEQRLRPDAEGYPVHLGLAMDRQGFLRMKPQNLLINLPLREDG</sequence>
<comment type="caution">
    <text evidence="1">The sequence shown here is derived from an EMBL/GenBank/DDBJ whole genome shotgun (WGS) entry which is preliminary data.</text>
</comment>
<gene>
    <name evidence="1" type="ORF">DFR31_2111</name>
</gene>
<keyword evidence="2" id="KW-1185">Reference proteome</keyword>
<organism evidence="1 2">
    <name type="scientific">Alkalispirillum mobile</name>
    <dbReference type="NCBI Taxonomy" id="85925"/>
    <lineage>
        <taxon>Bacteria</taxon>
        <taxon>Pseudomonadati</taxon>
        <taxon>Pseudomonadota</taxon>
        <taxon>Gammaproteobacteria</taxon>
        <taxon>Chromatiales</taxon>
        <taxon>Ectothiorhodospiraceae</taxon>
        <taxon>Alkalispirillum</taxon>
    </lineage>
</organism>
<proteinExistence type="predicted"/>
<reference evidence="1 2" key="1">
    <citation type="submission" date="2018-10" db="EMBL/GenBank/DDBJ databases">
        <title>Genomic Encyclopedia of Type Strains, Phase IV (KMG-IV): sequencing the most valuable type-strain genomes for metagenomic binning, comparative biology and taxonomic classification.</title>
        <authorList>
            <person name="Goeker M."/>
        </authorList>
    </citation>
    <scope>NUCLEOTIDE SEQUENCE [LARGE SCALE GENOMIC DNA]</scope>
    <source>
        <strain evidence="1 2">DSM 12769</strain>
    </source>
</reference>
<protein>
    <submittedName>
        <fullName evidence="1">Uncharacterized protein</fullName>
    </submittedName>
</protein>
<evidence type="ECO:0000313" key="1">
    <source>
        <dbReference type="EMBL" id="RLK48232.1"/>
    </source>
</evidence>
<name>A0A498BY64_9GAMM</name>
<evidence type="ECO:0000313" key="2">
    <source>
        <dbReference type="Proteomes" id="UP000275461"/>
    </source>
</evidence>
<dbReference type="RefSeq" id="WP_121442636.1">
    <property type="nucleotide sequence ID" value="NZ_RCDA01000003.1"/>
</dbReference>
<dbReference type="AlphaFoldDB" id="A0A498BY64"/>
<dbReference type="EMBL" id="RCDA01000003">
    <property type="protein sequence ID" value="RLK48232.1"/>
    <property type="molecule type" value="Genomic_DNA"/>
</dbReference>
<dbReference type="Proteomes" id="UP000275461">
    <property type="component" value="Unassembled WGS sequence"/>
</dbReference>